<gene>
    <name evidence="1" type="ORF">TIFTF001_004676</name>
</gene>
<comment type="caution">
    <text evidence="1">The sequence shown here is derived from an EMBL/GenBank/DDBJ whole genome shotgun (WGS) entry which is preliminary data.</text>
</comment>
<dbReference type="Proteomes" id="UP001187192">
    <property type="component" value="Unassembled WGS sequence"/>
</dbReference>
<protein>
    <submittedName>
        <fullName evidence="1">Uncharacterized protein</fullName>
    </submittedName>
</protein>
<dbReference type="AlphaFoldDB" id="A0AA88CWD3"/>
<reference evidence="1" key="1">
    <citation type="submission" date="2023-07" db="EMBL/GenBank/DDBJ databases">
        <title>draft genome sequence of fig (Ficus carica).</title>
        <authorList>
            <person name="Takahashi T."/>
            <person name="Nishimura K."/>
        </authorList>
    </citation>
    <scope>NUCLEOTIDE SEQUENCE</scope>
</reference>
<proteinExistence type="predicted"/>
<organism evidence="1 2">
    <name type="scientific">Ficus carica</name>
    <name type="common">Common fig</name>
    <dbReference type="NCBI Taxonomy" id="3494"/>
    <lineage>
        <taxon>Eukaryota</taxon>
        <taxon>Viridiplantae</taxon>
        <taxon>Streptophyta</taxon>
        <taxon>Embryophyta</taxon>
        <taxon>Tracheophyta</taxon>
        <taxon>Spermatophyta</taxon>
        <taxon>Magnoliopsida</taxon>
        <taxon>eudicotyledons</taxon>
        <taxon>Gunneridae</taxon>
        <taxon>Pentapetalae</taxon>
        <taxon>rosids</taxon>
        <taxon>fabids</taxon>
        <taxon>Rosales</taxon>
        <taxon>Moraceae</taxon>
        <taxon>Ficeae</taxon>
        <taxon>Ficus</taxon>
    </lineage>
</organism>
<evidence type="ECO:0000313" key="1">
    <source>
        <dbReference type="EMBL" id="GMN34405.1"/>
    </source>
</evidence>
<evidence type="ECO:0000313" key="2">
    <source>
        <dbReference type="Proteomes" id="UP001187192"/>
    </source>
</evidence>
<dbReference type="EMBL" id="BTGU01000004">
    <property type="protein sequence ID" value="GMN34405.1"/>
    <property type="molecule type" value="Genomic_DNA"/>
</dbReference>
<name>A0AA88CWD3_FICCA</name>
<sequence>MQTLRKVSIGTIVLDGKIYLIRQYTKEDQLSDVLDTVTGRWDSIPIPDLEGRRLFGYGVKRVRHTVQLFEANGALYHLDDYGKAILWIDPRVGV</sequence>
<accession>A0AA88CWD3</accession>
<keyword evidence="2" id="KW-1185">Reference proteome</keyword>